<evidence type="ECO:0000256" key="1">
    <source>
        <dbReference type="SAM" id="Phobius"/>
    </source>
</evidence>
<evidence type="ECO:0000313" key="2">
    <source>
        <dbReference type="EMBL" id="MWG36888.1"/>
    </source>
</evidence>
<keyword evidence="1" id="KW-0812">Transmembrane</keyword>
<name>A0A6B0GYR2_9EURY</name>
<keyword evidence="1" id="KW-0472">Membrane</keyword>
<dbReference type="RefSeq" id="WP_158206537.1">
    <property type="nucleotide sequence ID" value="NZ_WSZK01000044.1"/>
</dbReference>
<organism evidence="2 3">
    <name type="scientific">Halomarina oriensis</name>
    <dbReference type="NCBI Taxonomy" id="671145"/>
    <lineage>
        <taxon>Archaea</taxon>
        <taxon>Methanobacteriati</taxon>
        <taxon>Methanobacteriota</taxon>
        <taxon>Stenosarchaea group</taxon>
        <taxon>Halobacteria</taxon>
        <taxon>Halobacteriales</taxon>
        <taxon>Natronomonadaceae</taxon>
        <taxon>Halomarina</taxon>
    </lineage>
</organism>
<protein>
    <submittedName>
        <fullName evidence="2">Uncharacterized protein</fullName>
    </submittedName>
</protein>
<comment type="caution">
    <text evidence="2">The sequence shown here is derived from an EMBL/GenBank/DDBJ whole genome shotgun (WGS) entry which is preliminary data.</text>
</comment>
<dbReference type="EMBL" id="WSZK01000044">
    <property type="protein sequence ID" value="MWG36888.1"/>
    <property type="molecule type" value="Genomic_DNA"/>
</dbReference>
<evidence type="ECO:0000313" key="3">
    <source>
        <dbReference type="Proteomes" id="UP000451471"/>
    </source>
</evidence>
<dbReference type="OrthoDB" id="386233at2157"/>
<keyword evidence="3" id="KW-1185">Reference proteome</keyword>
<feature type="transmembrane region" description="Helical" evidence="1">
    <location>
        <begin position="45"/>
        <end position="64"/>
    </location>
</feature>
<dbReference type="Proteomes" id="UP000451471">
    <property type="component" value="Unassembled WGS sequence"/>
</dbReference>
<reference evidence="2 3" key="1">
    <citation type="submission" date="2019-12" db="EMBL/GenBank/DDBJ databases">
        <title>Halocatena pleomorpha gen. nov. sp. nov., an extremely halophilic archaeon of family Halobacteriaceae isolated from saltpan soil.</title>
        <authorList>
            <person name="Pal Y."/>
            <person name="Verma A."/>
            <person name="Krishnamurthi S."/>
            <person name="Kumar P."/>
        </authorList>
    </citation>
    <scope>NUCLEOTIDE SEQUENCE [LARGE SCALE GENOMIC DNA]</scope>
    <source>
        <strain evidence="2 3">JCM 16495</strain>
    </source>
</reference>
<sequence length="100" mass="11011">MLQSFFDPGHGLLSSFDERTVAVVAFAVFTAVGVYAEYRWDSKGLTVAGVLAVFVVVLVVVAPPPFSEEWHYAVLAAVPVVLGNYFYRGRSRRDGRDTPE</sequence>
<gene>
    <name evidence="2" type="ORF">GQS65_20775</name>
</gene>
<accession>A0A6B0GYR2</accession>
<proteinExistence type="predicted"/>
<keyword evidence="1" id="KW-1133">Transmembrane helix</keyword>
<feature type="transmembrane region" description="Helical" evidence="1">
    <location>
        <begin position="20"/>
        <end position="38"/>
    </location>
</feature>
<feature type="transmembrane region" description="Helical" evidence="1">
    <location>
        <begin position="70"/>
        <end position="87"/>
    </location>
</feature>
<dbReference type="AlphaFoldDB" id="A0A6B0GYR2"/>